<evidence type="ECO:0000259" key="6">
    <source>
        <dbReference type="Pfam" id="PF04932"/>
    </source>
</evidence>
<dbReference type="InterPro" id="IPR007016">
    <property type="entry name" value="O-antigen_ligase-rel_domated"/>
</dbReference>
<keyword evidence="3 5" id="KW-1133">Transmembrane helix</keyword>
<feature type="transmembrane region" description="Helical" evidence="5">
    <location>
        <begin position="34"/>
        <end position="55"/>
    </location>
</feature>
<feature type="transmembrane region" description="Helical" evidence="5">
    <location>
        <begin position="349"/>
        <end position="368"/>
    </location>
</feature>
<dbReference type="PANTHER" id="PTHR37422:SF13">
    <property type="entry name" value="LIPOPOLYSACCHARIDE BIOSYNTHESIS PROTEIN PA4999-RELATED"/>
    <property type="match status" value="1"/>
</dbReference>
<evidence type="ECO:0000256" key="5">
    <source>
        <dbReference type="SAM" id="Phobius"/>
    </source>
</evidence>
<dbReference type="PANTHER" id="PTHR37422">
    <property type="entry name" value="TEICHURONIC ACID BIOSYNTHESIS PROTEIN TUAE"/>
    <property type="match status" value="1"/>
</dbReference>
<dbReference type="GO" id="GO:0016874">
    <property type="term" value="F:ligase activity"/>
    <property type="evidence" value="ECO:0007669"/>
    <property type="project" value="UniProtKB-KW"/>
</dbReference>
<dbReference type="Pfam" id="PF04932">
    <property type="entry name" value="Wzy_C"/>
    <property type="match status" value="1"/>
</dbReference>
<dbReference type="GO" id="GO:0016020">
    <property type="term" value="C:membrane"/>
    <property type="evidence" value="ECO:0007669"/>
    <property type="project" value="UniProtKB-SubCell"/>
</dbReference>
<keyword evidence="4 5" id="KW-0472">Membrane</keyword>
<feature type="transmembrane region" description="Helical" evidence="5">
    <location>
        <begin position="67"/>
        <end position="86"/>
    </location>
</feature>
<evidence type="ECO:0000313" key="7">
    <source>
        <dbReference type="EMBL" id="CUO45509.1"/>
    </source>
</evidence>
<sequence>MKLRLKIHPKRITRNIVFSVVFFALLKPDSLAYLGLGWLDTLLIVCDAFVLLYFAEELLVRRYRMSHITKCIIAIYLAMTLSTVLVSHDYFTLLKTAGPAIAMCMFTDHSMQRRPIEYLEASFNLLALLYTLNLITIILYYPNGMYQTDYVVGDTYLMGFDNGMIYNFLPLCCYAAIQSYIKDKKLFTRRTIFAFELMLISEIYVSSGSGIIQAVLLLLLMLAVDKNLMNHFIKPTIMFLVFYVGTFLITILRIQTYFADFIIGVLGKDLTMTGRTYLWDYAISSIKENPIIGIGATGRTVLGINDHYYPHPHCMLLDFLYKGGIIMFFFFVLLTILFIISYKKAESKTLGNIILITLFVFLVGEMVNSAQYKIFFWGIFVLIGYVNHLEAIRRAG</sequence>
<accession>A0A174FA25</accession>
<evidence type="ECO:0000256" key="4">
    <source>
        <dbReference type="ARBA" id="ARBA00023136"/>
    </source>
</evidence>
<comment type="subcellular location">
    <subcellularLocation>
        <location evidence="1">Membrane</location>
        <topology evidence="1">Multi-pass membrane protein</topology>
    </subcellularLocation>
</comment>
<reference evidence="7 8" key="1">
    <citation type="submission" date="2015-09" db="EMBL/GenBank/DDBJ databases">
        <authorList>
            <consortium name="Pathogen Informatics"/>
        </authorList>
    </citation>
    <scope>NUCLEOTIDE SEQUENCE [LARGE SCALE GENOMIC DNA]</scope>
    <source>
        <strain evidence="7 8">2789STDY5834876</strain>
    </source>
</reference>
<evidence type="ECO:0000256" key="1">
    <source>
        <dbReference type="ARBA" id="ARBA00004141"/>
    </source>
</evidence>
<dbReference type="OrthoDB" id="2068616at2"/>
<feature type="transmembrane region" description="Helical" evidence="5">
    <location>
        <begin position="12"/>
        <end position="28"/>
    </location>
</feature>
<gene>
    <name evidence="7" type="ORF">ERS852491_02257</name>
</gene>
<dbReference type="Proteomes" id="UP000095544">
    <property type="component" value="Unassembled WGS sequence"/>
</dbReference>
<feature type="transmembrane region" description="Helical" evidence="5">
    <location>
        <begin position="203"/>
        <end position="224"/>
    </location>
</feature>
<keyword evidence="7" id="KW-0436">Ligase</keyword>
<feature type="transmembrane region" description="Helical" evidence="5">
    <location>
        <begin position="319"/>
        <end position="342"/>
    </location>
</feature>
<keyword evidence="2 5" id="KW-0812">Transmembrane</keyword>
<organism evidence="7 8">
    <name type="scientific">Faecalicatena contorta</name>
    <dbReference type="NCBI Taxonomy" id="39482"/>
    <lineage>
        <taxon>Bacteria</taxon>
        <taxon>Bacillati</taxon>
        <taxon>Bacillota</taxon>
        <taxon>Clostridia</taxon>
        <taxon>Lachnospirales</taxon>
        <taxon>Lachnospiraceae</taxon>
        <taxon>Faecalicatena</taxon>
    </lineage>
</organism>
<evidence type="ECO:0000256" key="3">
    <source>
        <dbReference type="ARBA" id="ARBA00022989"/>
    </source>
</evidence>
<dbReference type="RefSeq" id="WP_055153136.1">
    <property type="nucleotide sequence ID" value="NZ_CYZU01000019.1"/>
</dbReference>
<protein>
    <submittedName>
        <fullName evidence="7">Lipid A core-O-antigen ligase and related enzymes</fullName>
    </submittedName>
</protein>
<evidence type="ECO:0000313" key="8">
    <source>
        <dbReference type="Proteomes" id="UP000095544"/>
    </source>
</evidence>
<feature type="transmembrane region" description="Helical" evidence="5">
    <location>
        <begin position="374"/>
        <end position="392"/>
    </location>
</feature>
<feature type="transmembrane region" description="Helical" evidence="5">
    <location>
        <begin position="123"/>
        <end position="141"/>
    </location>
</feature>
<name>A0A174FA25_9FIRM</name>
<dbReference type="InterPro" id="IPR051533">
    <property type="entry name" value="WaaL-like"/>
</dbReference>
<evidence type="ECO:0000256" key="2">
    <source>
        <dbReference type="ARBA" id="ARBA00022692"/>
    </source>
</evidence>
<feature type="transmembrane region" description="Helical" evidence="5">
    <location>
        <begin position="236"/>
        <end position="258"/>
    </location>
</feature>
<proteinExistence type="predicted"/>
<feature type="domain" description="O-antigen ligase-related" evidence="6">
    <location>
        <begin position="197"/>
        <end position="332"/>
    </location>
</feature>
<dbReference type="EMBL" id="CYZU01000019">
    <property type="protein sequence ID" value="CUO45509.1"/>
    <property type="molecule type" value="Genomic_DNA"/>
</dbReference>
<dbReference type="STRING" id="39482.ERS852491_02257"/>
<dbReference type="AlphaFoldDB" id="A0A174FA25"/>